<dbReference type="InterPro" id="IPR011548">
    <property type="entry name" value="HIBADH"/>
</dbReference>
<comment type="catalytic activity">
    <reaction evidence="5">
        <text>3-hydroxy-2-methylpropanoate + NAD(+) = 2-methyl-3-oxopropanoate + NADH + H(+)</text>
        <dbReference type="Rhea" id="RHEA:17681"/>
        <dbReference type="ChEBI" id="CHEBI:11805"/>
        <dbReference type="ChEBI" id="CHEBI:15378"/>
        <dbReference type="ChEBI" id="CHEBI:57540"/>
        <dbReference type="ChEBI" id="CHEBI:57700"/>
        <dbReference type="ChEBI" id="CHEBI:57945"/>
        <dbReference type="EC" id="1.1.1.31"/>
    </reaction>
</comment>
<feature type="domain" description="3-hydroxyisobutyrate dehydrogenase-like NAD-binding" evidence="7">
    <location>
        <begin position="165"/>
        <end position="289"/>
    </location>
</feature>
<dbReference type="RefSeq" id="WP_130565451.1">
    <property type="nucleotide sequence ID" value="NZ_SHLY01000001.1"/>
</dbReference>
<dbReference type="InterPro" id="IPR008927">
    <property type="entry name" value="6-PGluconate_DH-like_C_sf"/>
</dbReference>
<dbReference type="SUPFAM" id="SSF51735">
    <property type="entry name" value="NAD(P)-binding Rossmann-fold domains"/>
    <property type="match status" value="1"/>
</dbReference>
<dbReference type="PROSITE" id="PS00895">
    <property type="entry name" value="3_HYDROXYISOBUT_DH"/>
    <property type="match status" value="1"/>
</dbReference>
<dbReference type="InterPro" id="IPR036291">
    <property type="entry name" value="NAD(P)-bd_dom_sf"/>
</dbReference>
<evidence type="ECO:0000256" key="3">
    <source>
        <dbReference type="ARBA" id="ARBA00023002"/>
    </source>
</evidence>
<feature type="domain" description="6-phosphogluconate dehydrogenase NADP-binding" evidence="6">
    <location>
        <begin position="2"/>
        <end position="161"/>
    </location>
</feature>
<evidence type="ECO:0000256" key="5">
    <source>
        <dbReference type="RuleBase" id="RU910714"/>
    </source>
</evidence>
<dbReference type="EC" id="1.1.1.31" evidence="5"/>
<keyword evidence="3 5" id="KW-0560">Oxidoreductase</keyword>
<dbReference type="InterPro" id="IPR002204">
    <property type="entry name" value="3-OH-isobutyrate_DH-rel_CS"/>
</dbReference>
<protein>
    <recommendedName>
        <fullName evidence="5">3-hydroxyisobutyrate dehydrogenase</fullName>
        <shortName evidence="5">HIBADH</shortName>
        <ecNumber evidence="5">1.1.1.31</ecNumber>
    </recommendedName>
</protein>
<keyword evidence="2 5" id="KW-0101">Branched-chain amino acid catabolism</keyword>
<evidence type="ECO:0000256" key="2">
    <source>
        <dbReference type="ARBA" id="ARBA00022456"/>
    </source>
</evidence>
<dbReference type="InterPro" id="IPR013328">
    <property type="entry name" value="6PGD_dom2"/>
</dbReference>
<dbReference type="Proteomes" id="UP000292544">
    <property type="component" value="Unassembled WGS sequence"/>
</dbReference>
<dbReference type="Gene3D" id="1.10.1040.10">
    <property type="entry name" value="N-(1-d-carboxylethyl)-l-norvaline Dehydrogenase, domain 2"/>
    <property type="match status" value="1"/>
</dbReference>
<accession>A0ABY1WT84</accession>
<dbReference type="InterPro" id="IPR006115">
    <property type="entry name" value="6PGDH_NADP-bd"/>
</dbReference>
<dbReference type="InterPro" id="IPR015815">
    <property type="entry name" value="HIBADH-related"/>
</dbReference>
<evidence type="ECO:0000259" key="6">
    <source>
        <dbReference type="Pfam" id="PF03446"/>
    </source>
</evidence>
<dbReference type="PANTHER" id="PTHR22981">
    <property type="entry name" value="3-HYDROXYISOBUTYRATE DEHYDROGENASE-RELATED"/>
    <property type="match status" value="1"/>
</dbReference>
<dbReference type="PANTHER" id="PTHR22981:SF7">
    <property type="entry name" value="3-HYDROXYISOBUTYRATE DEHYDROGENASE, MITOCHONDRIAL"/>
    <property type="match status" value="1"/>
</dbReference>
<proteinExistence type="inferred from homology"/>
<keyword evidence="4 5" id="KW-0520">NAD</keyword>
<dbReference type="Pfam" id="PF14833">
    <property type="entry name" value="NAD_binding_11"/>
    <property type="match status" value="1"/>
</dbReference>
<dbReference type="PIRSF" id="PIRSF000103">
    <property type="entry name" value="HIBADH"/>
    <property type="match status" value="1"/>
</dbReference>
<evidence type="ECO:0000256" key="4">
    <source>
        <dbReference type="ARBA" id="ARBA00023027"/>
    </source>
</evidence>
<evidence type="ECO:0000256" key="1">
    <source>
        <dbReference type="ARBA" id="ARBA00009080"/>
    </source>
</evidence>
<comment type="similarity">
    <text evidence="1 5">Belongs to the HIBADH-related family.</text>
</comment>
<keyword evidence="9" id="KW-1185">Reference proteome</keyword>
<dbReference type="EMBL" id="SHLY01000001">
    <property type="protein sequence ID" value="TAA47912.1"/>
    <property type="molecule type" value="Genomic_DNA"/>
</dbReference>
<evidence type="ECO:0000313" key="8">
    <source>
        <dbReference type="EMBL" id="TAA47912.1"/>
    </source>
</evidence>
<dbReference type="Gene3D" id="3.40.50.720">
    <property type="entry name" value="NAD(P)-binding Rossmann-like Domain"/>
    <property type="match status" value="1"/>
</dbReference>
<organism evidence="8 9">
    <name type="scientific">Corallincola spongiicola</name>
    <dbReference type="NCBI Taxonomy" id="2520508"/>
    <lineage>
        <taxon>Bacteria</taxon>
        <taxon>Pseudomonadati</taxon>
        <taxon>Pseudomonadota</taxon>
        <taxon>Gammaproteobacteria</taxon>
        <taxon>Alteromonadales</taxon>
        <taxon>Psychromonadaceae</taxon>
        <taxon>Corallincola</taxon>
    </lineage>
</organism>
<dbReference type="InterPro" id="IPR029154">
    <property type="entry name" value="HIBADH-like_NADP-bd"/>
</dbReference>
<dbReference type="Pfam" id="PF03446">
    <property type="entry name" value="NAD_binding_2"/>
    <property type="match status" value="1"/>
</dbReference>
<evidence type="ECO:0000259" key="7">
    <source>
        <dbReference type="Pfam" id="PF14833"/>
    </source>
</evidence>
<name>A0ABY1WT84_9GAMM</name>
<evidence type="ECO:0000313" key="9">
    <source>
        <dbReference type="Proteomes" id="UP000292544"/>
    </source>
</evidence>
<sequence length="296" mass="30703">MTIGFIGLGNMGLPMAQNLLRSGHTLKVFDLSSSAVSAAEQDGAIVMSSAAEAVEGSAIVITMLPGDQQVLDLYLAKHGLLSHGNGSTLFVDCSTVAATTSQTIAVQADAMGTSMIDAPVSGGTVGAAAATLTFMVGGPDAAFQRVQPVLKNMGANVFHAGVKVGDGQLAKACNNMLLAALMIGTSEALQLGADNGLDIAKLTEIMRQSSGDNWVLNKYHPWPGEMPAAPASHDYEPGFMVKLMTKDLGLAMQTALASGTPTPLGAMARSIYAQHGRDGWDEKDFSSVLTRFSDNK</sequence>
<gene>
    <name evidence="8" type="primary">mmsB</name>
    <name evidence="8" type="ORF">EXY25_01315</name>
</gene>
<dbReference type="GO" id="GO:0008442">
    <property type="term" value="F:3-hydroxyisobutyrate dehydrogenase activity"/>
    <property type="evidence" value="ECO:0007669"/>
    <property type="project" value="UniProtKB-EC"/>
</dbReference>
<comment type="pathway">
    <text evidence="5">Amino-acid degradation; L-valine degradation.</text>
</comment>
<comment type="caution">
    <text evidence="8">The sequence shown here is derived from an EMBL/GenBank/DDBJ whole genome shotgun (WGS) entry which is preliminary data.</text>
</comment>
<dbReference type="SUPFAM" id="SSF48179">
    <property type="entry name" value="6-phosphogluconate dehydrogenase C-terminal domain-like"/>
    <property type="match status" value="1"/>
</dbReference>
<reference evidence="9" key="1">
    <citation type="submission" date="2019-02" db="EMBL/GenBank/DDBJ databases">
        <title>Draft genome sequence of Muricauda sp. 176CP4-71.</title>
        <authorList>
            <person name="Park J.-S."/>
        </authorList>
    </citation>
    <scope>NUCLEOTIDE SEQUENCE [LARGE SCALE GENOMIC DNA]</scope>
    <source>
        <strain evidence="9">176GS2-150</strain>
    </source>
</reference>
<dbReference type="NCBIfam" id="TIGR01692">
    <property type="entry name" value="HIBADH"/>
    <property type="match status" value="1"/>
</dbReference>